<reference evidence="11 12" key="1">
    <citation type="journal article" date="2012" name="PLoS Pathog.">
        <title>Diverse lifestyles and strategies of plant pathogenesis encoded in the genomes of eighteen Dothideomycetes fungi.</title>
        <authorList>
            <person name="Ohm R.A."/>
            <person name="Feau N."/>
            <person name="Henrissat B."/>
            <person name="Schoch C.L."/>
            <person name="Horwitz B.A."/>
            <person name="Barry K.W."/>
            <person name="Condon B.J."/>
            <person name="Copeland A.C."/>
            <person name="Dhillon B."/>
            <person name="Glaser F."/>
            <person name="Hesse C.N."/>
            <person name="Kosti I."/>
            <person name="LaButti K."/>
            <person name="Lindquist E.A."/>
            <person name="Lucas S."/>
            <person name="Salamov A.A."/>
            <person name="Bradshaw R.E."/>
            <person name="Ciuffetti L."/>
            <person name="Hamelin R.C."/>
            <person name="Kema G.H.J."/>
            <person name="Lawrence C."/>
            <person name="Scott J.A."/>
            <person name="Spatafora J.W."/>
            <person name="Turgeon B.G."/>
            <person name="de Wit P.J.G.M."/>
            <person name="Zhong S."/>
            <person name="Goodwin S.B."/>
            <person name="Grigoriev I.V."/>
        </authorList>
    </citation>
    <scope>NUCLEOTIDE SEQUENCE [LARGE SCALE GENOMIC DNA]</scope>
    <source>
        <strain evidence="11 12">SO2202</strain>
    </source>
</reference>
<feature type="disulfide bond" evidence="9">
    <location>
        <begin position="29"/>
        <end position="36"/>
    </location>
</feature>
<comment type="caution">
    <text evidence="9">Lacks conserved residue(s) required for the propagation of feature annotation.</text>
</comment>
<dbReference type="PROSITE" id="PS52012">
    <property type="entry name" value="CFEM"/>
    <property type="match status" value="1"/>
</dbReference>
<dbReference type="STRING" id="692275.M3BSA7"/>
<dbReference type="RefSeq" id="XP_016757094.1">
    <property type="nucleotide sequence ID" value="XM_016907989.1"/>
</dbReference>
<feature type="non-terminal residue" evidence="11">
    <location>
        <position position="87"/>
    </location>
</feature>
<dbReference type="GeneID" id="27905126"/>
<dbReference type="GO" id="GO:0098552">
    <property type="term" value="C:side of membrane"/>
    <property type="evidence" value="ECO:0007669"/>
    <property type="project" value="UniProtKB-KW"/>
</dbReference>
<dbReference type="Proteomes" id="UP000016931">
    <property type="component" value="Unassembled WGS sequence"/>
</dbReference>
<keyword evidence="6" id="KW-0732">Signal</keyword>
<proteinExistence type="inferred from homology"/>
<evidence type="ECO:0000256" key="2">
    <source>
        <dbReference type="ARBA" id="ARBA00004613"/>
    </source>
</evidence>
<gene>
    <name evidence="11" type="ORF">SEPMUDRAFT_16224</name>
</gene>
<feature type="non-terminal residue" evidence="11">
    <location>
        <position position="1"/>
    </location>
</feature>
<keyword evidence="9" id="KW-0479">Metal-binding</keyword>
<evidence type="ECO:0000259" key="10">
    <source>
        <dbReference type="PROSITE" id="PS52012"/>
    </source>
</evidence>
<organism evidence="11 12">
    <name type="scientific">Sphaerulina musiva (strain SO2202)</name>
    <name type="common">Poplar stem canker fungus</name>
    <name type="synonym">Septoria musiva</name>
    <dbReference type="NCBI Taxonomy" id="692275"/>
    <lineage>
        <taxon>Eukaryota</taxon>
        <taxon>Fungi</taxon>
        <taxon>Dikarya</taxon>
        <taxon>Ascomycota</taxon>
        <taxon>Pezizomycotina</taxon>
        <taxon>Dothideomycetes</taxon>
        <taxon>Dothideomycetidae</taxon>
        <taxon>Mycosphaerellales</taxon>
        <taxon>Mycosphaerellaceae</taxon>
        <taxon>Sphaerulina</taxon>
    </lineage>
</organism>
<keyword evidence="5" id="KW-0336">GPI-anchor</keyword>
<comment type="subcellular location">
    <subcellularLocation>
        <location evidence="1">Membrane</location>
        <topology evidence="1">Lipid-anchor</topology>
        <topology evidence="1">GPI-anchor</topology>
    </subcellularLocation>
    <subcellularLocation>
        <location evidence="2">Secreted</location>
    </subcellularLocation>
</comment>
<keyword evidence="12" id="KW-1185">Reference proteome</keyword>
<evidence type="ECO:0000256" key="6">
    <source>
        <dbReference type="ARBA" id="ARBA00022729"/>
    </source>
</evidence>
<evidence type="ECO:0000256" key="7">
    <source>
        <dbReference type="ARBA" id="ARBA00023157"/>
    </source>
</evidence>
<evidence type="ECO:0000256" key="3">
    <source>
        <dbReference type="ARBA" id="ARBA00010031"/>
    </source>
</evidence>
<dbReference type="Pfam" id="PF05730">
    <property type="entry name" value="CFEM"/>
    <property type="match status" value="1"/>
</dbReference>
<keyword evidence="8" id="KW-0449">Lipoprotein</keyword>
<feature type="disulfide bond" evidence="9">
    <location>
        <begin position="38"/>
        <end position="71"/>
    </location>
</feature>
<keyword evidence="7 9" id="KW-1015">Disulfide bond</keyword>
<protein>
    <recommendedName>
        <fullName evidence="10">CFEM domain-containing protein</fullName>
    </recommendedName>
</protein>
<feature type="domain" description="CFEM" evidence="10">
    <location>
        <begin position="1"/>
        <end position="87"/>
    </location>
</feature>
<evidence type="ECO:0000256" key="9">
    <source>
        <dbReference type="PROSITE-ProRule" id="PRU01356"/>
    </source>
</evidence>
<dbReference type="GO" id="GO:0046872">
    <property type="term" value="F:metal ion binding"/>
    <property type="evidence" value="ECO:0007669"/>
    <property type="project" value="UniProtKB-UniRule"/>
</dbReference>
<keyword evidence="5" id="KW-0325">Glycoprotein</keyword>
<comment type="similarity">
    <text evidence="3">Belongs to the RBT5 family.</text>
</comment>
<name>M3BSA7_SPHMS</name>
<feature type="binding site" description="axial binding residue" evidence="9">
    <location>
        <position position="33"/>
    </location>
    <ligand>
        <name>heme</name>
        <dbReference type="ChEBI" id="CHEBI:30413"/>
    </ligand>
    <ligandPart>
        <name>Fe</name>
        <dbReference type="ChEBI" id="CHEBI:18248"/>
    </ligandPart>
</feature>
<evidence type="ECO:0000313" key="11">
    <source>
        <dbReference type="EMBL" id="EMF08973.1"/>
    </source>
</evidence>
<evidence type="ECO:0000256" key="4">
    <source>
        <dbReference type="ARBA" id="ARBA00022525"/>
    </source>
</evidence>
<dbReference type="EMBL" id="KB456270">
    <property type="protein sequence ID" value="EMF08973.1"/>
    <property type="molecule type" value="Genomic_DNA"/>
</dbReference>
<keyword evidence="9" id="KW-0408">Iron</keyword>
<dbReference type="OrthoDB" id="3065412at2759"/>
<keyword evidence="5" id="KW-0472">Membrane</keyword>
<dbReference type="GO" id="GO:0005576">
    <property type="term" value="C:extracellular region"/>
    <property type="evidence" value="ECO:0007669"/>
    <property type="project" value="UniProtKB-SubCell"/>
</dbReference>
<evidence type="ECO:0000313" key="12">
    <source>
        <dbReference type="Proteomes" id="UP000016931"/>
    </source>
</evidence>
<evidence type="ECO:0000256" key="5">
    <source>
        <dbReference type="ARBA" id="ARBA00022622"/>
    </source>
</evidence>
<dbReference type="OMA" id="KCICTNT"/>
<dbReference type="HOGENOM" id="CLU_2475052_0_0_1"/>
<dbReference type="AlphaFoldDB" id="M3BSA7"/>
<keyword evidence="4" id="KW-0964">Secreted</keyword>
<evidence type="ECO:0000256" key="1">
    <source>
        <dbReference type="ARBA" id="ARBA00004589"/>
    </source>
</evidence>
<sequence length="87" mass="8945">PAPTPSSYVPTVADVPKCAQGCVTDLGGCATGDVNCVCRNTPYLNRLAVCVPQYCNATEVAQVVAFANFVCRSVGVTSLPSPSYAST</sequence>
<keyword evidence="9" id="KW-0349">Heme</keyword>
<dbReference type="InterPro" id="IPR008427">
    <property type="entry name" value="Extracellular_membr_CFEM_dom"/>
</dbReference>
<evidence type="ECO:0000256" key="8">
    <source>
        <dbReference type="ARBA" id="ARBA00023288"/>
    </source>
</evidence>
<accession>M3BSA7</accession>